<dbReference type="CDD" id="cd00475">
    <property type="entry name" value="Cis_IPPS"/>
    <property type="match status" value="1"/>
</dbReference>
<sequence length="232" mass="26855">MELTSIAFIPDGNRRYAFRSGIELAKSYQLGTEKAWDVLNWLVDYPKIRAGAFYTLSLENLARSKAELAVLFKLFEKELDKAMDRRIIETEKISLKFIGRTAAFPKRIQQKMREVEEFTEDNNKKTIYLALGYNGQAEIVDAAKKFAESYKNNSVSLSELNESSFNKFLYAEMPNPDLIIRTSGTQRLSGFLTYQSAYSELFFCPKFWPEFSKQDLDSAITDFNERNRKFGK</sequence>
<feature type="active site" evidence="2">
    <location>
        <position position="11"/>
    </location>
</feature>
<dbReference type="InterPro" id="IPR036424">
    <property type="entry name" value="UPP_synth-like_sf"/>
</dbReference>
<dbReference type="PANTHER" id="PTHR10291:SF43">
    <property type="entry name" value="DEHYDRODOLICHYL DIPHOSPHATE SYNTHASE COMPLEX SUBUNIT DHDDS"/>
    <property type="match status" value="1"/>
</dbReference>
<dbReference type="GO" id="GO:0045547">
    <property type="term" value="F:ditrans,polycis-polyprenyl diphosphate synthase [(2E,6E)-farnesyl diphosphate specific] activity"/>
    <property type="evidence" value="ECO:0007669"/>
    <property type="project" value="TreeGrafter"/>
</dbReference>
<name>A0A7J4ITE2_9ARCH</name>
<evidence type="ECO:0000313" key="3">
    <source>
        <dbReference type="EMBL" id="HIH08024.1"/>
    </source>
</evidence>
<dbReference type="PANTHER" id="PTHR10291">
    <property type="entry name" value="DEHYDRODOLICHYL DIPHOSPHATE SYNTHASE FAMILY MEMBER"/>
    <property type="match status" value="1"/>
</dbReference>
<keyword evidence="2" id="KW-0479">Metal-binding</keyword>
<dbReference type="GO" id="GO:0016094">
    <property type="term" value="P:polyprenol biosynthetic process"/>
    <property type="evidence" value="ECO:0007669"/>
    <property type="project" value="TreeGrafter"/>
</dbReference>
<reference evidence="4" key="1">
    <citation type="journal article" date="2020" name="bioRxiv">
        <title>A rank-normalized archaeal taxonomy based on genome phylogeny resolves widespread incomplete and uneven classifications.</title>
        <authorList>
            <person name="Rinke C."/>
            <person name="Chuvochina M."/>
            <person name="Mussig A.J."/>
            <person name="Chaumeil P.-A."/>
            <person name="Waite D.W."/>
            <person name="Whitman W.B."/>
            <person name="Parks D.H."/>
            <person name="Hugenholtz P."/>
        </authorList>
    </citation>
    <scope>NUCLEOTIDE SEQUENCE [LARGE SCALE GENOMIC DNA]</scope>
</reference>
<comment type="subunit">
    <text evidence="2">Homodimer.</text>
</comment>
<protein>
    <recommendedName>
        <fullName evidence="2">Tritrans,polycis-undecaprenyl-diphosphate synthase (geranylgeranyl-diphosphate specific)</fullName>
        <ecNumber evidence="2">2.5.1.89</ecNumber>
    </recommendedName>
    <alternativeName>
        <fullName evidence="2">Undecaprenyl diphosphate synthase</fullName>
        <shortName evidence="2">UDS</shortName>
    </alternativeName>
    <alternativeName>
        <fullName evidence="2">Undecaprenyl pyrophosphate synthase</fullName>
        <shortName evidence="2">UPP synthase</shortName>
    </alternativeName>
</protein>
<comment type="catalytic activity">
    <reaction evidence="2">
        <text>geranylgeranyl diphosphate + 7 isopentenyl diphosphate = tri-trans,hepta-cis-undecaprenyl diphosphate + 7 diphosphate</text>
        <dbReference type="Rhea" id="RHEA:27622"/>
        <dbReference type="ChEBI" id="CHEBI:33019"/>
        <dbReference type="ChEBI" id="CHEBI:57533"/>
        <dbReference type="ChEBI" id="CHEBI:60388"/>
        <dbReference type="ChEBI" id="CHEBI:128769"/>
        <dbReference type="EC" id="2.5.1.89"/>
    </reaction>
</comment>
<dbReference type="Pfam" id="PF01255">
    <property type="entry name" value="Prenyltransf"/>
    <property type="match status" value="1"/>
</dbReference>
<dbReference type="NCBIfam" id="TIGR00055">
    <property type="entry name" value="uppS"/>
    <property type="match status" value="1"/>
</dbReference>
<dbReference type="Proteomes" id="UP000577419">
    <property type="component" value="Unassembled WGS sequence"/>
</dbReference>
<feature type="binding site" evidence="2">
    <location>
        <begin position="57"/>
        <end position="59"/>
    </location>
    <ligand>
        <name>substrate</name>
    </ligand>
</feature>
<feature type="binding site" evidence="2">
    <location>
        <position position="63"/>
    </location>
    <ligand>
        <name>substrate</name>
    </ligand>
</feature>
<feature type="binding site" evidence="2">
    <location>
        <begin position="12"/>
        <end position="15"/>
    </location>
    <ligand>
        <name>substrate</name>
    </ligand>
</feature>
<proteinExistence type="inferred from homology"/>
<gene>
    <name evidence="2 3" type="primary">uppS</name>
    <name evidence="3" type="ORF">HA237_01500</name>
</gene>
<evidence type="ECO:0000256" key="2">
    <source>
        <dbReference type="HAMAP-Rule" id="MF_01139"/>
    </source>
</evidence>
<dbReference type="Gene3D" id="3.40.1180.10">
    <property type="entry name" value="Decaprenyl diphosphate synthase-like"/>
    <property type="match status" value="1"/>
</dbReference>
<evidence type="ECO:0000256" key="1">
    <source>
        <dbReference type="ARBA" id="ARBA00022679"/>
    </source>
</evidence>
<evidence type="ECO:0000313" key="4">
    <source>
        <dbReference type="Proteomes" id="UP000577419"/>
    </source>
</evidence>
<dbReference type="PROSITE" id="PS01066">
    <property type="entry name" value="UPP_SYNTHASE"/>
    <property type="match status" value="1"/>
</dbReference>
<feature type="active site" description="Proton acceptor" evidence="2">
    <location>
        <position position="60"/>
    </location>
</feature>
<keyword evidence="1 2" id="KW-0808">Transferase</keyword>
<comment type="caution">
    <text evidence="3">The sequence shown here is derived from an EMBL/GenBank/DDBJ whole genome shotgun (WGS) entry which is preliminary data.</text>
</comment>
<keyword evidence="2" id="KW-0460">Magnesium</keyword>
<feature type="binding site" evidence="2">
    <location>
        <position position="200"/>
    </location>
    <ligand>
        <name>Mg(2+)</name>
        <dbReference type="ChEBI" id="CHEBI:18420"/>
    </ligand>
</feature>
<dbReference type="InterPro" id="IPR018520">
    <property type="entry name" value="UPP_synth-like_CS"/>
</dbReference>
<feature type="binding site" evidence="2">
    <location>
        <position position="11"/>
    </location>
    <ligand>
        <name>Mg(2+)</name>
        <dbReference type="ChEBI" id="CHEBI:18420"/>
    </ligand>
</feature>
<feature type="binding site" evidence="2">
    <location>
        <begin position="187"/>
        <end position="189"/>
    </location>
    <ligand>
        <name>substrate</name>
    </ligand>
</feature>
<accession>A0A7J4ITE2</accession>
<comment type="similarity">
    <text evidence="2">Belongs to the UPP synthase family.</text>
</comment>
<dbReference type="AlphaFoldDB" id="A0A7J4ITE2"/>
<comment type="caution">
    <text evidence="2">Lacks conserved residue(s) required for the propagation of feature annotation.</text>
</comment>
<dbReference type="HAMAP" id="MF_01139">
    <property type="entry name" value="ISPT"/>
    <property type="match status" value="1"/>
</dbReference>
<dbReference type="SUPFAM" id="SSF64005">
    <property type="entry name" value="Undecaprenyl diphosphate synthase"/>
    <property type="match status" value="1"/>
</dbReference>
<dbReference type="GO" id="GO:0000287">
    <property type="term" value="F:magnesium ion binding"/>
    <property type="evidence" value="ECO:0007669"/>
    <property type="project" value="UniProtKB-UniRule"/>
</dbReference>
<feature type="binding site" evidence="2">
    <location>
        <position position="181"/>
    </location>
    <ligand>
        <name>substrate</name>
    </ligand>
</feature>
<comment type="cofactor">
    <cofactor evidence="2">
        <name>Mg(2+)</name>
        <dbReference type="ChEBI" id="CHEBI:18420"/>
    </cofactor>
    <text evidence="2">Binds 2 magnesium ions per subunit.</text>
</comment>
<dbReference type="EC" id="2.5.1.89" evidence="2"/>
<comment type="function">
    <text evidence="2">Catalyzes the sequential condensation of isopentenyl diphosphate (IPP) with geranylgeranyl diphosphate (GGPP) to yield (2Z,6Z,10Z,14Z,18Z,22Z,26Z,30E,34E,38E)-undecaprenyl diphosphate (tritrans,heptacis-UPP). It is probably the precursor of glycosyl carrier lipids.</text>
</comment>
<dbReference type="EMBL" id="DUFG01000011">
    <property type="protein sequence ID" value="HIH08024.1"/>
    <property type="molecule type" value="Genomic_DNA"/>
</dbReference>
<organism evidence="3 4">
    <name type="scientific">Candidatus Iainarchaeum sp</name>
    <dbReference type="NCBI Taxonomy" id="3101447"/>
    <lineage>
        <taxon>Archaea</taxon>
        <taxon>Candidatus Iainarchaeota</taxon>
        <taxon>Candidatus Iainarchaeia</taxon>
        <taxon>Candidatus Iainarchaeales</taxon>
        <taxon>Candidatus Iainarchaeaceae</taxon>
        <taxon>Candidatus Iainarchaeum</taxon>
    </lineage>
</organism>
<dbReference type="InterPro" id="IPR001441">
    <property type="entry name" value="UPP_synth-like"/>
</dbReference>